<dbReference type="Proteomes" id="UP000673691">
    <property type="component" value="Unassembled WGS sequence"/>
</dbReference>
<evidence type="ECO:0000256" key="3">
    <source>
        <dbReference type="ARBA" id="ARBA00023015"/>
    </source>
</evidence>
<organism evidence="6 7">
    <name type="scientific">Olpidium bornovanus</name>
    <dbReference type="NCBI Taxonomy" id="278681"/>
    <lineage>
        <taxon>Eukaryota</taxon>
        <taxon>Fungi</taxon>
        <taxon>Fungi incertae sedis</taxon>
        <taxon>Olpidiomycota</taxon>
        <taxon>Olpidiomycotina</taxon>
        <taxon>Olpidiomycetes</taxon>
        <taxon>Olpidiales</taxon>
        <taxon>Olpidiaceae</taxon>
        <taxon>Olpidium</taxon>
    </lineage>
</organism>
<comment type="caution">
    <text evidence="6">The sequence shown here is derived from an EMBL/GenBank/DDBJ whole genome shotgun (WGS) entry which is preliminary data.</text>
</comment>
<dbReference type="AlphaFoldDB" id="A0A8H8DLD5"/>
<dbReference type="GO" id="GO:0006357">
    <property type="term" value="P:regulation of transcription by RNA polymerase II"/>
    <property type="evidence" value="ECO:0007669"/>
    <property type="project" value="InterPro"/>
</dbReference>
<evidence type="ECO:0000313" key="7">
    <source>
        <dbReference type="Proteomes" id="UP000673691"/>
    </source>
</evidence>
<comment type="similarity">
    <text evidence="2">Belongs to the Mediator complex subunit 22 family.</text>
</comment>
<keyword evidence="4" id="KW-0804">Transcription</keyword>
<evidence type="ECO:0000256" key="1">
    <source>
        <dbReference type="ARBA" id="ARBA00004123"/>
    </source>
</evidence>
<keyword evidence="7" id="KW-1185">Reference proteome</keyword>
<dbReference type="InterPro" id="IPR009332">
    <property type="entry name" value="Med22"/>
</dbReference>
<proteinExistence type="inferred from homology"/>
<protein>
    <submittedName>
        <fullName evidence="6">Uncharacterized protein</fullName>
    </submittedName>
</protein>
<accession>A0A8H8DLD5</accession>
<dbReference type="PANTHER" id="PTHR12434">
    <property type="entry name" value="MEDIATOR OF RNA POLYMERASE II TRANSCRIPTION SUBUNIT 22"/>
    <property type="match status" value="1"/>
</dbReference>
<dbReference type="PANTHER" id="PTHR12434:SF6">
    <property type="entry name" value="MEDIATOR OF RNA POLYMERASE II TRANSCRIPTION SUBUNIT 22"/>
    <property type="match status" value="1"/>
</dbReference>
<feature type="non-terminal residue" evidence="6">
    <location>
        <position position="1"/>
    </location>
</feature>
<keyword evidence="5" id="KW-0539">Nucleus</keyword>
<keyword evidence="3" id="KW-0805">Transcription regulation</keyword>
<evidence type="ECO:0000256" key="4">
    <source>
        <dbReference type="ARBA" id="ARBA00023163"/>
    </source>
</evidence>
<reference evidence="6 7" key="1">
    <citation type="journal article" name="Sci. Rep.">
        <title>Genome-scale phylogenetic analyses confirm Olpidium as the closest living zoosporic fungus to the non-flagellated, terrestrial fungi.</title>
        <authorList>
            <person name="Chang Y."/>
            <person name="Rochon D."/>
            <person name="Sekimoto S."/>
            <person name="Wang Y."/>
            <person name="Chovatia M."/>
            <person name="Sandor L."/>
            <person name="Salamov A."/>
            <person name="Grigoriev I.V."/>
            <person name="Stajich J.E."/>
            <person name="Spatafora J.W."/>
        </authorList>
    </citation>
    <scope>NUCLEOTIDE SEQUENCE [LARGE SCALE GENOMIC DNA]</scope>
    <source>
        <strain evidence="6">S191</strain>
    </source>
</reference>
<comment type="subcellular location">
    <subcellularLocation>
        <location evidence="1">Nucleus</location>
    </subcellularLocation>
</comment>
<gene>
    <name evidence="6" type="ORF">BJ554DRAFT_4493</name>
</gene>
<name>A0A8H8DLD5_9FUNG</name>
<dbReference type="Pfam" id="PF06179">
    <property type="entry name" value="Med22"/>
    <property type="match status" value="1"/>
</dbReference>
<dbReference type="GO" id="GO:0003712">
    <property type="term" value="F:transcription coregulator activity"/>
    <property type="evidence" value="ECO:0007669"/>
    <property type="project" value="InterPro"/>
</dbReference>
<evidence type="ECO:0000256" key="2">
    <source>
        <dbReference type="ARBA" id="ARBA00005942"/>
    </source>
</evidence>
<dbReference type="GO" id="GO:0016592">
    <property type="term" value="C:mediator complex"/>
    <property type="evidence" value="ECO:0007669"/>
    <property type="project" value="InterPro"/>
</dbReference>
<sequence>PPLLRFLRRTGQIEQKDKYKIAQESYQTECRATNIVRQAEGLLSIIADLKQSLLVNDEQQLLHITATRRVECIDQKKVIKTRIARLKDDLDMAIWDLEDVYYSSPYR</sequence>
<evidence type="ECO:0000256" key="5">
    <source>
        <dbReference type="ARBA" id="ARBA00023242"/>
    </source>
</evidence>
<dbReference type="EMBL" id="JAEFCI010001925">
    <property type="protein sequence ID" value="KAG5462593.1"/>
    <property type="molecule type" value="Genomic_DNA"/>
</dbReference>
<evidence type="ECO:0000313" key="6">
    <source>
        <dbReference type="EMBL" id="KAG5462593.1"/>
    </source>
</evidence>